<dbReference type="PANTHER" id="PTHR40465">
    <property type="entry name" value="CHROMOSOME 1, WHOLE GENOME SHOTGUN SEQUENCE"/>
    <property type="match status" value="1"/>
</dbReference>
<keyword evidence="1" id="KW-0812">Transmembrane</keyword>
<dbReference type="Pfam" id="PF20152">
    <property type="entry name" value="DUF6534"/>
    <property type="match status" value="1"/>
</dbReference>
<dbReference type="AlphaFoldDB" id="A0AAD7FWZ4"/>
<comment type="caution">
    <text evidence="3">The sequence shown here is derived from an EMBL/GenBank/DDBJ whole genome shotgun (WGS) entry which is preliminary data.</text>
</comment>
<evidence type="ECO:0000256" key="1">
    <source>
        <dbReference type="SAM" id="Phobius"/>
    </source>
</evidence>
<keyword evidence="4" id="KW-1185">Reference proteome</keyword>
<name>A0AAD7FWZ4_9AGAR</name>
<feature type="transmembrane region" description="Helical" evidence="1">
    <location>
        <begin position="211"/>
        <end position="232"/>
    </location>
</feature>
<feature type="domain" description="DUF6534" evidence="2">
    <location>
        <begin position="176"/>
        <end position="261"/>
    </location>
</feature>
<dbReference type="PANTHER" id="PTHR40465:SF1">
    <property type="entry name" value="DUF6534 DOMAIN-CONTAINING PROTEIN"/>
    <property type="match status" value="1"/>
</dbReference>
<proteinExistence type="predicted"/>
<feature type="transmembrane region" description="Helical" evidence="1">
    <location>
        <begin position="170"/>
        <end position="191"/>
    </location>
</feature>
<feature type="transmembrane region" description="Helical" evidence="1">
    <location>
        <begin position="127"/>
        <end position="150"/>
    </location>
</feature>
<dbReference type="InterPro" id="IPR045339">
    <property type="entry name" value="DUF6534"/>
</dbReference>
<protein>
    <recommendedName>
        <fullName evidence="2">DUF6534 domain-containing protein</fullName>
    </recommendedName>
</protein>
<reference evidence="3" key="1">
    <citation type="submission" date="2023-03" db="EMBL/GenBank/DDBJ databases">
        <title>Massive genome expansion in bonnet fungi (Mycena s.s.) driven by repeated elements and novel gene families across ecological guilds.</title>
        <authorList>
            <consortium name="Lawrence Berkeley National Laboratory"/>
            <person name="Harder C.B."/>
            <person name="Miyauchi S."/>
            <person name="Viragh M."/>
            <person name="Kuo A."/>
            <person name="Thoen E."/>
            <person name="Andreopoulos B."/>
            <person name="Lu D."/>
            <person name="Skrede I."/>
            <person name="Drula E."/>
            <person name="Henrissat B."/>
            <person name="Morin E."/>
            <person name="Kohler A."/>
            <person name="Barry K."/>
            <person name="LaButti K."/>
            <person name="Morin E."/>
            <person name="Salamov A."/>
            <person name="Lipzen A."/>
            <person name="Mereny Z."/>
            <person name="Hegedus B."/>
            <person name="Baldrian P."/>
            <person name="Stursova M."/>
            <person name="Weitz H."/>
            <person name="Taylor A."/>
            <person name="Grigoriev I.V."/>
            <person name="Nagy L.G."/>
            <person name="Martin F."/>
            <person name="Kauserud H."/>
        </authorList>
    </citation>
    <scope>NUCLEOTIDE SEQUENCE</scope>
    <source>
        <strain evidence="3">9284</strain>
    </source>
</reference>
<accession>A0AAD7FWZ4</accession>
<keyword evidence="1" id="KW-1133">Transmembrane helix</keyword>
<gene>
    <name evidence="3" type="ORF">FB45DRAFT_1000327</name>
</gene>
<feature type="transmembrane region" description="Helical" evidence="1">
    <location>
        <begin position="238"/>
        <end position="258"/>
    </location>
</feature>
<feature type="transmembrane region" description="Helical" evidence="1">
    <location>
        <begin position="20"/>
        <end position="45"/>
    </location>
</feature>
<sequence>MTPPTMAPAVDGSFSVPAVAIQTILLFLMDLALFGCLSVQIYLYYQAFPNDRRLTKALVYGIYVVQLVMTGVMIHDAFTIYGPGFSNISSVLKTHPTGYMVPIMASLSGFATQSFYAYRIRRLSDAWIVPCVILMISVTSCICGIVFGAFNSQISDVLGLQNAHNSYVTGIWLAGSAVTDILIAGWMIYYLTRYDTGFRETQEIISRLIRLIIETGTMTALVALATLILYVALPNHVYYAATGGILPKLYSIATLTILNSRLKIMGGRGMDRSHEAFISTPQFTHGATAPIEPNKLGVVTITREVFSDNSVEEGVEMKVMGGAGNSSPKDSELV</sequence>
<dbReference type="EMBL" id="JARKIF010000004">
    <property type="protein sequence ID" value="KAJ7641809.1"/>
    <property type="molecule type" value="Genomic_DNA"/>
</dbReference>
<feature type="transmembrane region" description="Helical" evidence="1">
    <location>
        <begin position="98"/>
        <end position="118"/>
    </location>
</feature>
<feature type="transmembrane region" description="Helical" evidence="1">
    <location>
        <begin position="57"/>
        <end position="78"/>
    </location>
</feature>
<organism evidence="3 4">
    <name type="scientific">Roridomyces roridus</name>
    <dbReference type="NCBI Taxonomy" id="1738132"/>
    <lineage>
        <taxon>Eukaryota</taxon>
        <taxon>Fungi</taxon>
        <taxon>Dikarya</taxon>
        <taxon>Basidiomycota</taxon>
        <taxon>Agaricomycotina</taxon>
        <taxon>Agaricomycetes</taxon>
        <taxon>Agaricomycetidae</taxon>
        <taxon>Agaricales</taxon>
        <taxon>Marasmiineae</taxon>
        <taxon>Mycenaceae</taxon>
        <taxon>Roridomyces</taxon>
    </lineage>
</organism>
<keyword evidence="1" id="KW-0472">Membrane</keyword>
<evidence type="ECO:0000313" key="4">
    <source>
        <dbReference type="Proteomes" id="UP001221142"/>
    </source>
</evidence>
<evidence type="ECO:0000259" key="2">
    <source>
        <dbReference type="Pfam" id="PF20152"/>
    </source>
</evidence>
<dbReference type="Proteomes" id="UP001221142">
    <property type="component" value="Unassembled WGS sequence"/>
</dbReference>
<evidence type="ECO:0000313" key="3">
    <source>
        <dbReference type="EMBL" id="KAJ7641809.1"/>
    </source>
</evidence>